<feature type="compositionally biased region" description="Basic and acidic residues" evidence="6">
    <location>
        <begin position="61"/>
        <end position="77"/>
    </location>
</feature>
<dbReference type="AlphaFoldDB" id="N1R8W0"/>
<keyword evidence="4 7" id="KW-1133">Transmembrane helix</keyword>
<feature type="compositionally biased region" description="Low complexity" evidence="6">
    <location>
        <begin position="487"/>
        <end position="501"/>
    </location>
</feature>
<feature type="transmembrane region" description="Helical" evidence="7">
    <location>
        <begin position="301"/>
        <end position="331"/>
    </location>
</feature>
<evidence type="ECO:0000256" key="7">
    <source>
        <dbReference type="SAM" id="Phobius"/>
    </source>
</evidence>
<feature type="compositionally biased region" description="Basic and acidic residues" evidence="6">
    <location>
        <begin position="1116"/>
        <end position="1125"/>
    </location>
</feature>
<feature type="region of interest" description="Disordered" evidence="6">
    <location>
        <begin position="534"/>
        <end position="554"/>
    </location>
</feature>
<name>N1R8W0_FUSC4</name>
<evidence type="ECO:0000256" key="1">
    <source>
        <dbReference type="ARBA" id="ARBA00004141"/>
    </source>
</evidence>
<feature type="transmembrane region" description="Helical" evidence="7">
    <location>
        <begin position="269"/>
        <end position="295"/>
    </location>
</feature>
<feature type="region of interest" description="Disordered" evidence="6">
    <location>
        <begin position="125"/>
        <end position="145"/>
    </location>
</feature>
<dbReference type="EMBL" id="KB726996">
    <property type="protein sequence ID" value="EMT61521.1"/>
    <property type="molecule type" value="Genomic_DNA"/>
</dbReference>
<evidence type="ECO:0000313" key="8">
    <source>
        <dbReference type="EMBL" id="EMT61521.1"/>
    </source>
</evidence>
<keyword evidence="3 7" id="KW-0812">Transmembrane</keyword>
<feature type="transmembrane region" description="Helical" evidence="7">
    <location>
        <begin position="852"/>
        <end position="873"/>
    </location>
</feature>
<dbReference type="Gene3D" id="3.40.50.1820">
    <property type="entry name" value="alpha/beta hydrolase"/>
    <property type="match status" value="1"/>
</dbReference>
<evidence type="ECO:0000313" key="9">
    <source>
        <dbReference type="Proteomes" id="UP000016929"/>
    </source>
</evidence>
<dbReference type="PANTHER" id="PTHR17920:SF22">
    <property type="entry name" value="DUF726 DOMAIN PROTEIN (AFU_ORTHOLOGUE AFUA_2G12860)"/>
    <property type="match status" value="1"/>
</dbReference>
<gene>
    <name evidence="8" type="ORF">FOC4_g10014583</name>
</gene>
<proteinExistence type="inferred from homology"/>
<dbReference type="Proteomes" id="UP000016929">
    <property type="component" value="Unassembled WGS sequence"/>
</dbReference>
<keyword evidence="9" id="KW-1185">Reference proteome</keyword>
<dbReference type="Pfam" id="PF05277">
    <property type="entry name" value="DUF726"/>
    <property type="match status" value="2"/>
</dbReference>
<evidence type="ECO:0000256" key="3">
    <source>
        <dbReference type="ARBA" id="ARBA00022692"/>
    </source>
</evidence>
<feature type="compositionally biased region" description="Basic and acidic residues" evidence="6">
    <location>
        <begin position="125"/>
        <end position="144"/>
    </location>
</feature>
<reference evidence="9" key="2">
    <citation type="journal article" date="2014" name="PLoS ONE">
        <title>Genome and Transcriptome Analysis of the Fungal Pathogen Fusarium oxysporum f. sp. cubense Causing Banana Vascular Wilt Disease.</title>
        <authorList>
            <person name="Guo L."/>
            <person name="Han L."/>
            <person name="Yang L."/>
            <person name="Zeng H."/>
            <person name="Fan D."/>
            <person name="Zhu Y."/>
            <person name="Feng Y."/>
            <person name="Wang G."/>
            <person name="Peng C."/>
            <person name="Jiang X."/>
            <person name="Zhou D."/>
            <person name="Ni P."/>
            <person name="Liang C."/>
            <person name="Liu L."/>
            <person name="Wang J."/>
            <person name="Mao C."/>
            <person name="Fang X."/>
            <person name="Peng M."/>
            <person name="Huang J."/>
        </authorList>
    </citation>
    <scope>NUCLEOTIDE SEQUENCE [LARGE SCALE GENOMIC DNA]</scope>
    <source>
        <strain evidence="9">race 4</strain>
    </source>
</reference>
<dbReference type="SUPFAM" id="SSF53474">
    <property type="entry name" value="alpha/beta-Hydrolases"/>
    <property type="match status" value="1"/>
</dbReference>
<feature type="compositionally biased region" description="Low complexity" evidence="6">
    <location>
        <begin position="78"/>
        <end position="91"/>
    </location>
</feature>
<feature type="region of interest" description="Disordered" evidence="6">
    <location>
        <begin position="1052"/>
        <end position="1209"/>
    </location>
</feature>
<evidence type="ECO:0000256" key="6">
    <source>
        <dbReference type="SAM" id="MobiDB-lite"/>
    </source>
</evidence>
<dbReference type="InterPro" id="IPR029058">
    <property type="entry name" value="AB_hydrolase_fold"/>
</dbReference>
<dbReference type="GO" id="GO:0016020">
    <property type="term" value="C:membrane"/>
    <property type="evidence" value="ECO:0007669"/>
    <property type="project" value="UniProtKB-SubCell"/>
</dbReference>
<feature type="transmembrane region" description="Helical" evidence="7">
    <location>
        <begin position="678"/>
        <end position="704"/>
    </location>
</feature>
<reference evidence="9" key="1">
    <citation type="submission" date="2012-09" db="EMBL/GenBank/DDBJ databases">
        <title>Genome sequencing and comparative transcriptomics of race 1 and race 4 of banana pathogen: Fusarium oxysporum f. sp. cubense.</title>
        <authorList>
            <person name="Fang X."/>
            <person name="Huang J."/>
        </authorList>
    </citation>
    <scope>NUCLEOTIDE SEQUENCE [LARGE SCALE GENOMIC DNA]</scope>
    <source>
        <strain evidence="9">race 4</strain>
    </source>
</reference>
<evidence type="ECO:0000256" key="2">
    <source>
        <dbReference type="ARBA" id="ARBA00009824"/>
    </source>
</evidence>
<feature type="region of interest" description="Disordered" evidence="6">
    <location>
        <begin position="447"/>
        <end position="501"/>
    </location>
</feature>
<evidence type="ECO:0000256" key="5">
    <source>
        <dbReference type="ARBA" id="ARBA00023136"/>
    </source>
</evidence>
<dbReference type="OrthoDB" id="277931at2759"/>
<organism evidence="8 9">
    <name type="scientific">Fusarium oxysporum f. sp. cubense (strain race 4)</name>
    <name type="common">Panama disease fungus</name>
    <dbReference type="NCBI Taxonomy" id="2502994"/>
    <lineage>
        <taxon>Eukaryota</taxon>
        <taxon>Fungi</taxon>
        <taxon>Dikarya</taxon>
        <taxon>Ascomycota</taxon>
        <taxon>Pezizomycotina</taxon>
        <taxon>Sordariomycetes</taxon>
        <taxon>Hypocreomycetidae</taxon>
        <taxon>Hypocreales</taxon>
        <taxon>Nectriaceae</taxon>
        <taxon>Fusarium</taxon>
        <taxon>Fusarium oxysporum species complex</taxon>
    </lineage>
</organism>
<keyword evidence="5 7" id="KW-0472">Membrane</keyword>
<sequence length="1224" mass="135357">MAPTCSDPRQIVITLNPARRQALLKLVDEITTYMSDQLQASDDELGPVLSTPRNESGPSTPRDENRSFTPRNDDSDRNAQQQQQPNKPSAQALRIQKAAIKHLKEWKKEFMPKLEEIVRVKDDHKIQEERRKHQQEAEKRKLDTPEEGENLISFGENKIDKSEDIASLQALYHPIPTRLTTIPAADRREAISCILLLLLSTGKYSAHTRALALYLASSLEIPQTFLIKEEMEIAKTLLESSKDQDKQQEVMSAEAEASKRREENKFSRFWKVGLASVAGAAVIGVTGGLAAPLVAGAVGGILGGVGLGGVASFLGIFWMNGALVGALFGAYGGKMTGEMMDKYAKEVEDFRFIPLRGEWGEVFNAEQDQAQPQERESPRPLKGMFALVLITSFLSNNPIWSFVGVSIIIMAPTCSDPRQIVITLNPARRQALLKLVDEITTYMSDQLQASDDELGPVLSTPRNESGPSTPRDENRSFTPRNDDSDRNAQQQQQPNKPSAQALRIQKAAIKHLKEWKKEFMPKLEEIVRVKDDHKIQEERRKHQQEAEKRKLDTPEEGENLISFGENKIDKSEDIASLQALYHPIPTRLTTIPAADRREAISCILLLLLSTGKYSAHTRALALYLASSLEIPQTFLIKEEMEIAKTLLESSKDQDKQQEVMSAEAEASKRREENKFSRFWKVGLASVAGAAVIGVTGGLAAPLVAGAVGGILGGVGLGGVASFLGIFWMNGALVGALFGAYGGKMTGEMMDKYAKEVEDFRFIPLRGEWGEVFNAEQDQAQPQERRLRVTIGINGWLRDEDDVTKPWRILGDDTEVFALRYEMKSLIALGHALRSMVESFAWKKLKVEIIKRTAFATLLAALWPIQVLAAASNIDNPFGHAHNRSRKAGQLLADALINKVQGERPVTLIGYSLGATAIHACLQSLAERHAFGLIDSVVIIGAPAPSAPPHWRTLRTVVSGKIFNVYSENDMILGFVYRAHSLSMGVSGLQNIQEVEGIQNLDLSDSVSGHLRYPDLIGEILNKCGFVGIKTTSEIEKDDVILMKDRHAEGELIDFEGTTVEGKESSQSPNQEQIEKDLHGLNISPPALVSPSQPPDQGKSPQQSSNENPPLPQRPTPQDRKEEAPKLPRRPVASQAQPSSGPDDEAGPPLPRRPTEAQQEGRPAIPRRPVGADKEVNAPLPRRFESSHDTHQQQQRPWTPESNLTDDEEYGHIAMVNYDSDHSTK</sequence>
<feature type="compositionally biased region" description="Polar residues" evidence="6">
    <location>
        <begin position="1191"/>
        <end position="1202"/>
    </location>
</feature>
<feature type="compositionally biased region" description="Basic and acidic residues" evidence="6">
    <location>
        <begin position="534"/>
        <end position="553"/>
    </location>
</feature>
<feature type="compositionally biased region" description="Basic and acidic residues" evidence="6">
    <location>
        <begin position="1169"/>
        <end position="1190"/>
    </location>
</feature>
<feature type="compositionally biased region" description="Polar residues" evidence="6">
    <location>
        <begin position="1098"/>
        <end position="1107"/>
    </location>
</feature>
<comment type="subcellular location">
    <subcellularLocation>
        <location evidence="1">Membrane</location>
        <topology evidence="1">Multi-pass membrane protein</topology>
    </subcellularLocation>
</comment>
<feature type="compositionally biased region" description="Basic and acidic residues" evidence="6">
    <location>
        <begin position="470"/>
        <end position="486"/>
    </location>
</feature>
<protein>
    <submittedName>
        <fullName evidence="8">Putative membrane protein C6F6.13c</fullName>
    </submittedName>
</protein>
<feature type="region of interest" description="Disordered" evidence="6">
    <location>
        <begin position="38"/>
        <end position="91"/>
    </location>
</feature>
<comment type="similarity">
    <text evidence="2">Belongs to the TMCO4 family.</text>
</comment>
<dbReference type="HOGENOM" id="CLU_007407_3_0_1"/>
<evidence type="ECO:0000256" key="4">
    <source>
        <dbReference type="ARBA" id="ARBA00022989"/>
    </source>
</evidence>
<accession>N1R8W0</accession>
<dbReference type="InterPro" id="IPR007941">
    <property type="entry name" value="DUF726"/>
</dbReference>
<feature type="transmembrane region" description="Helical" evidence="7">
    <location>
        <begin position="710"/>
        <end position="740"/>
    </location>
</feature>
<dbReference type="PANTHER" id="PTHR17920">
    <property type="entry name" value="TRANSMEMBRANE AND COILED-COIL DOMAIN-CONTAINING PROTEIN 4 TMCO4"/>
    <property type="match status" value="1"/>
</dbReference>